<dbReference type="GO" id="GO:0004190">
    <property type="term" value="F:aspartic-type endopeptidase activity"/>
    <property type="evidence" value="ECO:0007669"/>
    <property type="project" value="InterPro"/>
</dbReference>
<feature type="transmembrane region" description="Helical" evidence="3">
    <location>
        <begin position="220"/>
        <end position="241"/>
    </location>
</feature>
<feature type="transmembrane region" description="Helical" evidence="3">
    <location>
        <begin position="182"/>
        <end position="214"/>
    </location>
</feature>
<dbReference type="KEGG" id="aym:YM304_01370"/>
<dbReference type="PANTHER" id="PTHR30487">
    <property type="entry name" value="TYPE 4 PREPILIN-LIKE PROTEINS LEADER PEPTIDE-PROCESSING ENZYME"/>
    <property type="match status" value="1"/>
</dbReference>
<keyword evidence="3" id="KW-0812">Transmembrane</keyword>
<proteinExistence type="inferred from homology"/>
<keyword evidence="3" id="KW-1133">Transmembrane helix</keyword>
<evidence type="ECO:0000259" key="4">
    <source>
        <dbReference type="Pfam" id="PF01478"/>
    </source>
</evidence>
<feature type="transmembrane region" description="Helical" evidence="3">
    <location>
        <begin position="121"/>
        <end position="140"/>
    </location>
</feature>
<dbReference type="InterPro" id="IPR000045">
    <property type="entry name" value="Prepilin_IV_endopep_pep"/>
</dbReference>
<dbReference type="AlphaFoldDB" id="A0A6C7E0A6"/>
<feature type="transmembrane region" description="Helical" evidence="3">
    <location>
        <begin position="152"/>
        <end position="170"/>
    </location>
</feature>
<dbReference type="Gene3D" id="1.20.120.1220">
    <property type="match status" value="1"/>
</dbReference>
<dbReference type="InterPro" id="IPR050882">
    <property type="entry name" value="Prepilin_peptidase/N-MTase"/>
</dbReference>
<feature type="domain" description="Prepilin type IV endopeptidase peptidase" evidence="4">
    <location>
        <begin position="99"/>
        <end position="212"/>
    </location>
</feature>
<protein>
    <recommendedName>
        <fullName evidence="4">Prepilin type IV endopeptidase peptidase domain-containing protein</fullName>
    </recommendedName>
</protein>
<dbReference type="EMBL" id="AP012057">
    <property type="protein sequence ID" value="BAN00451.1"/>
    <property type="molecule type" value="Genomic_DNA"/>
</dbReference>
<dbReference type="GO" id="GO:0005886">
    <property type="term" value="C:plasma membrane"/>
    <property type="evidence" value="ECO:0007669"/>
    <property type="project" value="TreeGrafter"/>
</dbReference>
<evidence type="ECO:0000256" key="3">
    <source>
        <dbReference type="SAM" id="Phobius"/>
    </source>
</evidence>
<organism evidence="5 6">
    <name type="scientific">Ilumatobacter coccineus (strain NBRC 103263 / KCTC 29153 / YM16-304)</name>
    <dbReference type="NCBI Taxonomy" id="1313172"/>
    <lineage>
        <taxon>Bacteria</taxon>
        <taxon>Bacillati</taxon>
        <taxon>Actinomycetota</taxon>
        <taxon>Acidimicrobiia</taxon>
        <taxon>Acidimicrobiales</taxon>
        <taxon>Ilumatobacteraceae</taxon>
        <taxon>Ilumatobacter</taxon>
    </lineage>
</organism>
<keyword evidence="3" id="KW-0472">Membrane</keyword>
<keyword evidence="6" id="KW-1185">Reference proteome</keyword>
<evidence type="ECO:0000313" key="5">
    <source>
        <dbReference type="EMBL" id="BAN00451.1"/>
    </source>
</evidence>
<sequence length="261" mass="26789">MEPDDQELSLDDVPLDTTHQSPLLCQQLGVGDMAATSLYTVDEGGGHHSPARRQRRSNPTAQSAWRSSSRPAQWVVVLTLVGLATTAILHDDVGLVSIVGVGALLPAGLVDLAERRLPNRMVAAAGALTCLAIAVSAVVLPSSLPDRWLSDLAIGAGLMTAPLLVLHLAAPTAMGFGDVKAAVVLGACAGIVEPQLALVALFVASAGTAAIGLARRRRHLPFGPGLIIGTAVALLLSPLVLTPQESGEPAASTAEQIEIGR</sequence>
<evidence type="ECO:0000256" key="1">
    <source>
        <dbReference type="ARBA" id="ARBA00005801"/>
    </source>
</evidence>
<dbReference type="Pfam" id="PF01478">
    <property type="entry name" value="Peptidase_A24"/>
    <property type="match status" value="1"/>
</dbReference>
<dbReference type="Proteomes" id="UP000011863">
    <property type="component" value="Chromosome"/>
</dbReference>
<evidence type="ECO:0000256" key="2">
    <source>
        <dbReference type="SAM" id="MobiDB-lite"/>
    </source>
</evidence>
<evidence type="ECO:0000313" key="6">
    <source>
        <dbReference type="Proteomes" id="UP000011863"/>
    </source>
</evidence>
<dbReference type="GO" id="GO:0006465">
    <property type="term" value="P:signal peptide processing"/>
    <property type="evidence" value="ECO:0007669"/>
    <property type="project" value="TreeGrafter"/>
</dbReference>
<comment type="similarity">
    <text evidence="1">Belongs to the peptidase A24 family.</text>
</comment>
<accession>A0A6C7E0A6</accession>
<reference evidence="5 6" key="1">
    <citation type="journal article" date="2013" name="Int. J. Syst. Evol. Microbiol.">
        <title>Ilumatobacter nonamiense sp. nov. and Ilumatobacter coccineum sp. nov., isolated from seashore sand.</title>
        <authorList>
            <person name="Matsumoto A."/>
            <person name="Kasai H."/>
            <person name="Matsuo Y."/>
            <person name="Shizuri Y."/>
            <person name="Ichikawa N."/>
            <person name="Fujita N."/>
            <person name="Omura S."/>
            <person name="Takahashi Y."/>
        </authorList>
    </citation>
    <scope>NUCLEOTIDE SEQUENCE [LARGE SCALE GENOMIC DNA]</scope>
    <source>
        <strain evidence="6">NBRC 103263 / KCTC 29153 / YM16-304</strain>
    </source>
</reference>
<dbReference type="PANTHER" id="PTHR30487:SF0">
    <property type="entry name" value="PREPILIN LEADER PEPTIDASE_N-METHYLTRANSFERASE-RELATED"/>
    <property type="match status" value="1"/>
</dbReference>
<name>A0A6C7E0A6_ILUCY</name>
<feature type="region of interest" description="Disordered" evidence="2">
    <location>
        <begin position="42"/>
        <end position="65"/>
    </location>
</feature>
<feature type="transmembrane region" description="Helical" evidence="3">
    <location>
        <begin position="95"/>
        <end position="114"/>
    </location>
</feature>
<gene>
    <name evidence="5" type="ORF">YM304_01370</name>
</gene>